<dbReference type="Pfam" id="PF13637">
    <property type="entry name" value="Ank_4"/>
    <property type="match status" value="1"/>
</dbReference>
<proteinExistence type="predicted"/>
<dbReference type="InterPro" id="IPR029063">
    <property type="entry name" value="SAM-dependent_MTases_sf"/>
</dbReference>
<evidence type="ECO:0000313" key="6">
    <source>
        <dbReference type="EMBL" id="KAG5634074.1"/>
    </source>
</evidence>
<dbReference type="PROSITE" id="PS51559">
    <property type="entry name" value="SAM_RMT2"/>
    <property type="match status" value="1"/>
</dbReference>
<keyword evidence="3" id="KW-0949">S-adenosyl-L-methionine</keyword>
<dbReference type="SUPFAM" id="SSF48403">
    <property type="entry name" value="Ankyrin repeat"/>
    <property type="match status" value="1"/>
</dbReference>
<reference evidence="6" key="1">
    <citation type="submission" date="2021-02" db="EMBL/GenBank/DDBJ databases">
        <authorList>
            <person name="Nieuwenhuis M."/>
            <person name="Van De Peppel L.J.J."/>
        </authorList>
    </citation>
    <scope>NUCLEOTIDE SEQUENCE</scope>
    <source>
        <strain evidence="6">D49</strain>
    </source>
</reference>
<dbReference type="AlphaFoldDB" id="A0A9P7FLT4"/>
<comment type="caution">
    <text evidence="6">The sequence shown here is derived from an EMBL/GenBank/DDBJ whole genome shotgun (WGS) entry which is preliminary data.</text>
</comment>
<dbReference type="EMBL" id="JABCKI010006663">
    <property type="protein sequence ID" value="KAG5634074.1"/>
    <property type="molecule type" value="Genomic_DNA"/>
</dbReference>
<dbReference type="InterPro" id="IPR002110">
    <property type="entry name" value="Ankyrin_rpt"/>
</dbReference>
<accession>A0A9P7FLT4</accession>
<dbReference type="Gene3D" id="1.25.40.20">
    <property type="entry name" value="Ankyrin repeat-containing domain"/>
    <property type="match status" value="1"/>
</dbReference>
<dbReference type="PANTHER" id="PTHR32379:SF1">
    <property type="entry name" value="GUANIDINOACETATE N-METHYLTRANSFERASE"/>
    <property type="match status" value="1"/>
</dbReference>
<keyword evidence="2" id="KW-0808">Transferase</keyword>
<keyword evidence="1" id="KW-0489">Methyltransferase</keyword>
<dbReference type="OrthoDB" id="19014at2759"/>
<organism evidence="6 7">
    <name type="scientific">Sphagnurus paluster</name>
    <dbReference type="NCBI Taxonomy" id="117069"/>
    <lineage>
        <taxon>Eukaryota</taxon>
        <taxon>Fungi</taxon>
        <taxon>Dikarya</taxon>
        <taxon>Basidiomycota</taxon>
        <taxon>Agaricomycotina</taxon>
        <taxon>Agaricomycetes</taxon>
        <taxon>Agaricomycetidae</taxon>
        <taxon>Agaricales</taxon>
        <taxon>Tricholomatineae</taxon>
        <taxon>Lyophyllaceae</taxon>
        <taxon>Sphagnurus</taxon>
    </lineage>
</organism>
<dbReference type="Gene3D" id="3.40.50.150">
    <property type="entry name" value="Vaccinia Virus protein VP39"/>
    <property type="match status" value="1"/>
</dbReference>
<keyword evidence="7" id="KW-1185">Reference proteome</keyword>
<dbReference type="InterPro" id="IPR051038">
    <property type="entry name" value="RMT2/GAMT_Mtase"/>
</dbReference>
<dbReference type="GO" id="GO:0019702">
    <property type="term" value="F:protein arginine N5-methyltransferase activity"/>
    <property type="evidence" value="ECO:0007669"/>
    <property type="project" value="TreeGrafter"/>
</dbReference>
<reference evidence="6" key="2">
    <citation type="submission" date="2021-10" db="EMBL/GenBank/DDBJ databases">
        <title>Phylogenomics reveals ancestral predisposition of the termite-cultivated fungus Termitomyces towards a domesticated lifestyle.</title>
        <authorList>
            <person name="Auxier B."/>
            <person name="Grum-Grzhimaylo A."/>
            <person name="Cardenas M.E."/>
            <person name="Lodge J.D."/>
            <person name="Laessoe T."/>
            <person name="Pedersen O."/>
            <person name="Smith M.E."/>
            <person name="Kuyper T.W."/>
            <person name="Franco-Molano E.A."/>
            <person name="Baroni T.J."/>
            <person name="Aanen D.K."/>
        </authorList>
    </citation>
    <scope>NUCLEOTIDE SEQUENCE</scope>
    <source>
        <strain evidence="6">D49</strain>
    </source>
</reference>
<evidence type="ECO:0000256" key="3">
    <source>
        <dbReference type="ARBA" id="ARBA00022691"/>
    </source>
</evidence>
<dbReference type="GO" id="GO:0032259">
    <property type="term" value="P:methylation"/>
    <property type="evidence" value="ECO:0007669"/>
    <property type="project" value="UniProtKB-KW"/>
</dbReference>
<sequence length="364" mass="40454">MTDGSRADIDAEIDALSGLGEHLINSIIAEEPLDVIKAIIDRNAPLWYQNDAEGMSPLHAAAYMENTELARVLIEHGAVWNAGQLIKLDNFQNTAGDISLSLNDFDTYTIIRDAGIRAEMLLSLLSSKASIESSSTIVLKESDISAFGSTRAFLGSKLTYTKDKYGQDICLLKVGDSDSEEEVGVMMGWERGIMEDTVQRLCEGHQNSHKLKVLNVGFGLGIIDSLFQSLPLRPVEHVIIEPHPDVLQYMKDGGWYEKPGVKILEGTWQDLLESEYILSVGGFDVIYTDTFSEDYTDLHQFFEHLPDLTAGPQSRFSFFNGLGATNALFYDVYTHIAGLHLAEIGMDLSWFDVDVSESRDDRWG</sequence>
<protein>
    <recommendedName>
        <fullName evidence="5">RMT2 domain-containing protein</fullName>
    </recommendedName>
</protein>
<evidence type="ECO:0000259" key="5">
    <source>
        <dbReference type="PROSITE" id="PS51559"/>
    </source>
</evidence>
<dbReference type="InterPro" id="IPR036770">
    <property type="entry name" value="Ankyrin_rpt-contain_sf"/>
</dbReference>
<dbReference type="InterPro" id="IPR026480">
    <property type="entry name" value="RMT2_dom"/>
</dbReference>
<feature type="repeat" description="ANK" evidence="4">
    <location>
        <begin position="53"/>
        <end position="78"/>
    </location>
</feature>
<evidence type="ECO:0000256" key="4">
    <source>
        <dbReference type="PROSITE-ProRule" id="PRU00023"/>
    </source>
</evidence>
<feature type="non-terminal residue" evidence="6">
    <location>
        <position position="364"/>
    </location>
</feature>
<name>A0A9P7FLT4_9AGAR</name>
<dbReference type="PANTHER" id="PTHR32379">
    <property type="entry name" value="GUANIDINOACETATE N-METHYLTRANSFERASE"/>
    <property type="match status" value="1"/>
</dbReference>
<dbReference type="PROSITE" id="PS50297">
    <property type="entry name" value="ANK_REP_REGION"/>
    <property type="match status" value="1"/>
</dbReference>
<feature type="domain" description="RMT2" evidence="5">
    <location>
        <begin position="144"/>
        <end position="364"/>
    </location>
</feature>
<keyword evidence="4" id="KW-0040">ANK repeat</keyword>
<evidence type="ECO:0000313" key="7">
    <source>
        <dbReference type="Proteomes" id="UP000717328"/>
    </source>
</evidence>
<dbReference type="SUPFAM" id="SSF53335">
    <property type="entry name" value="S-adenosyl-L-methionine-dependent methyltransferases"/>
    <property type="match status" value="1"/>
</dbReference>
<dbReference type="SMART" id="SM00248">
    <property type="entry name" value="ANK"/>
    <property type="match status" value="1"/>
</dbReference>
<dbReference type="GO" id="GO:0005737">
    <property type="term" value="C:cytoplasm"/>
    <property type="evidence" value="ECO:0007669"/>
    <property type="project" value="TreeGrafter"/>
</dbReference>
<dbReference type="PROSITE" id="PS50088">
    <property type="entry name" value="ANK_REPEAT"/>
    <property type="match status" value="1"/>
</dbReference>
<dbReference type="GO" id="GO:0005634">
    <property type="term" value="C:nucleus"/>
    <property type="evidence" value="ECO:0007669"/>
    <property type="project" value="TreeGrafter"/>
</dbReference>
<dbReference type="Proteomes" id="UP000717328">
    <property type="component" value="Unassembled WGS sequence"/>
</dbReference>
<evidence type="ECO:0000256" key="1">
    <source>
        <dbReference type="ARBA" id="ARBA00022603"/>
    </source>
</evidence>
<gene>
    <name evidence="6" type="ORF">H0H81_003496</name>
</gene>
<evidence type="ECO:0000256" key="2">
    <source>
        <dbReference type="ARBA" id="ARBA00022679"/>
    </source>
</evidence>